<dbReference type="InterPro" id="IPR013783">
    <property type="entry name" value="Ig-like_fold"/>
</dbReference>
<evidence type="ECO:0000313" key="2">
    <source>
        <dbReference type="Proteomes" id="UP000270743"/>
    </source>
</evidence>
<dbReference type="EMBL" id="UZWE01000021">
    <property type="protein sequence ID" value="VDS07593.1"/>
    <property type="molecule type" value="Genomic_DNA"/>
</dbReference>
<evidence type="ECO:0000313" key="1">
    <source>
        <dbReference type="EMBL" id="VDS07593.1"/>
    </source>
</evidence>
<organism evidence="1 2">
    <name type="scientific">Paracoccus haematequi</name>
    <dbReference type="NCBI Taxonomy" id="2491866"/>
    <lineage>
        <taxon>Bacteria</taxon>
        <taxon>Pseudomonadati</taxon>
        <taxon>Pseudomonadota</taxon>
        <taxon>Alphaproteobacteria</taxon>
        <taxon>Rhodobacterales</taxon>
        <taxon>Paracoccaceae</taxon>
        <taxon>Paracoccus</taxon>
    </lineage>
</organism>
<dbReference type="Gene3D" id="2.60.40.10">
    <property type="entry name" value="Immunoglobulins"/>
    <property type="match status" value="1"/>
</dbReference>
<proteinExistence type="predicted"/>
<keyword evidence="2" id="KW-1185">Reference proteome</keyword>
<dbReference type="RefSeq" id="WP_126153281.1">
    <property type="nucleotide sequence ID" value="NZ_UZWE01000021.1"/>
</dbReference>
<gene>
    <name evidence="1" type="ORF">PARHAE_00770</name>
</gene>
<name>A0A3S4DUK5_9RHOB</name>
<sequence>MAFIGTFSRALLESATAVYFGGASVSILDAQGNVILGDDLPEAPTVTSTIADRTYVVGDAAVTVDLRTKFDGATSYAVSPANSAVTIDGYTLTISPAATMTSTTFTVRGINGGGSSDPLTFKLTITAPVPELLQPLPDQSLLIGGGTVTLPLAEYFSGAAGYAVSPANSGVTISNGNLVISRTTARDVIITVTATNATGQDTSDSFALLVAAPANQAPVASAIPQQNPTANTAFTVDLSSYFVDPEGASLSFDYTGTLPTGITRNGAVFSGTATVSGQTASGVLRARDPGNLEAEAPVTWAVAAQPTLQATITPDPLVAGQQASITFNAAIDGPPTIAQGQTAITATRVGTTNEWAFTPVSSGALIIAATAAGYASSPWTFDVQPALPALGTLSDNTARIENVTPTTAPFDLEIVTPARYAGQRTVTPSEFSGGPVAHVPPTFTGTADVGQALTGDLGLWLTLANDMNLEPVWVRRLTANSGDEFVPISGATGTTYTVASSDQGYTIRFGGQAEDANGDRLVLSEAQAVIPAAVGWYAPTWKRNGETASRGTITGPDANGDLTIGSDGVAGGNTQGNPRVYFDVVPGDTYELETHIEWGDATRVIGRLSDMTSYNTAIHVSVFDVTKPEGATTLSRTDTFTPAGTHVAMYYIFTMGVSGTAKILSNTRARQIA</sequence>
<dbReference type="OrthoDB" id="7888533at2"/>
<dbReference type="Proteomes" id="UP000270743">
    <property type="component" value="Unassembled WGS sequence"/>
</dbReference>
<dbReference type="Gene3D" id="2.60.40.2700">
    <property type="match status" value="1"/>
</dbReference>
<dbReference type="AlphaFoldDB" id="A0A3S4DUK5"/>
<protein>
    <submittedName>
        <fullName evidence="1">Uncharacterized protein</fullName>
    </submittedName>
</protein>
<reference evidence="1 2" key="1">
    <citation type="submission" date="2018-12" db="EMBL/GenBank/DDBJ databases">
        <authorList>
            <person name="Criscuolo A."/>
        </authorList>
    </citation>
    <scope>NUCLEOTIDE SEQUENCE [LARGE SCALE GENOMIC DNA]</scope>
    <source>
        <strain evidence="1">ACIP1116241</strain>
    </source>
</reference>
<accession>A0A3S4DUK5</accession>